<evidence type="ECO:0000313" key="3">
    <source>
        <dbReference type="Proteomes" id="UP001614394"/>
    </source>
</evidence>
<proteinExistence type="predicted"/>
<dbReference type="Proteomes" id="UP001614394">
    <property type="component" value="Unassembled WGS sequence"/>
</dbReference>
<dbReference type="InterPro" id="IPR011990">
    <property type="entry name" value="TPR-like_helical_dom_sf"/>
</dbReference>
<feature type="region of interest" description="Disordered" evidence="1">
    <location>
        <begin position="129"/>
        <end position="155"/>
    </location>
</feature>
<feature type="compositionally biased region" description="Pro residues" evidence="1">
    <location>
        <begin position="135"/>
        <end position="145"/>
    </location>
</feature>
<protein>
    <recommendedName>
        <fullName evidence="4">XRE family transcriptional regulator</fullName>
    </recommendedName>
</protein>
<dbReference type="Gene3D" id="1.25.40.10">
    <property type="entry name" value="Tetratricopeptide repeat domain"/>
    <property type="match status" value="1"/>
</dbReference>
<dbReference type="SUPFAM" id="SSF48452">
    <property type="entry name" value="TPR-like"/>
    <property type="match status" value="1"/>
</dbReference>
<evidence type="ECO:0000313" key="2">
    <source>
        <dbReference type="EMBL" id="MFI9100726.1"/>
    </source>
</evidence>
<comment type="caution">
    <text evidence="2">The sequence shown here is derived from an EMBL/GenBank/DDBJ whole genome shotgun (WGS) entry which is preliminary data.</text>
</comment>
<dbReference type="RefSeq" id="WP_399646261.1">
    <property type="nucleotide sequence ID" value="NZ_JBITYG010000002.1"/>
</dbReference>
<accession>A0ABW8C5Q1</accession>
<name>A0ABW8C5Q1_9ACTN</name>
<dbReference type="EMBL" id="JBITYG010000002">
    <property type="protein sequence ID" value="MFI9100726.1"/>
    <property type="molecule type" value="Genomic_DNA"/>
</dbReference>
<keyword evidence="3" id="KW-1185">Reference proteome</keyword>
<evidence type="ECO:0008006" key="4">
    <source>
        <dbReference type="Google" id="ProtNLM"/>
    </source>
</evidence>
<sequence>MAKPHKPSCAARLRSLGTERQWSTERVVDEIHQCCGTSRLRSHRLARGWTLREAVAHLHQLCDDQRVDGPRSDADQWRLWETMPERRPRPSTVDLLCRLYATTPTSLGFSAGGGFGTAADIHSSHAVPATAPPAALQPPALPPQVPTSDDTQSDLAVPSDFETLIDSTRRLVDRTLADASVTPNQLDLIDERIMWLRQQYLTCAPKPMLRALLTEMGEIHALTADRQPAAVQSRLSSMIAILSTLIADALMKLGQLRQSQAWYATSRTAADDSGNVGLRARVIVQAAMLPYYYGPLESAIALAREARLLLRHRPTATGAFAAAAEARAQARQGNAGAAEEALRQAQEIFDRTDRGREDDAFSFPERRLLLYISGALTHLGQPKRAMAVQQQALRLYPGELGIDPALLRFEEAICLAHEHCLDEAFDLAGSTYLSLPMEHRTSIVGARARNVLEATPQRMRTGRKARELGELLALPFGER</sequence>
<organism evidence="2 3">
    <name type="scientific">Streptomyces fildesensis</name>
    <dbReference type="NCBI Taxonomy" id="375757"/>
    <lineage>
        <taxon>Bacteria</taxon>
        <taxon>Bacillati</taxon>
        <taxon>Actinomycetota</taxon>
        <taxon>Actinomycetes</taxon>
        <taxon>Kitasatosporales</taxon>
        <taxon>Streptomycetaceae</taxon>
        <taxon>Streptomyces</taxon>
    </lineage>
</organism>
<evidence type="ECO:0000256" key="1">
    <source>
        <dbReference type="SAM" id="MobiDB-lite"/>
    </source>
</evidence>
<reference evidence="2 3" key="1">
    <citation type="submission" date="2024-10" db="EMBL/GenBank/DDBJ databases">
        <title>The Natural Products Discovery Center: Release of the First 8490 Sequenced Strains for Exploring Actinobacteria Biosynthetic Diversity.</title>
        <authorList>
            <person name="Kalkreuter E."/>
            <person name="Kautsar S.A."/>
            <person name="Yang D."/>
            <person name="Bader C.D."/>
            <person name="Teijaro C.N."/>
            <person name="Fluegel L."/>
            <person name="Davis C.M."/>
            <person name="Simpson J.R."/>
            <person name="Lauterbach L."/>
            <person name="Steele A.D."/>
            <person name="Gui C."/>
            <person name="Meng S."/>
            <person name="Li G."/>
            <person name="Viehrig K."/>
            <person name="Ye F."/>
            <person name="Su P."/>
            <person name="Kiefer A.F."/>
            <person name="Nichols A."/>
            <person name="Cepeda A.J."/>
            <person name="Yan W."/>
            <person name="Fan B."/>
            <person name="Jiang Y."/>
            <person name="Adhikari A."/>
            <person name="Zheng C.-J."/>
            <person name="Schuster L."/>
            <person name="Cowan T.M."/>
            <person name="Smanski M.J."/>
            <person name="Chevrette M.G."/>
            <person name="De Carvalho L.P.S."/>
            <person name="Shen B."/>
        </authorList>
    </citation>
    <scope>NUCLEOTIDE SEQUENCE [LARGE SCALE GENOMIC DNA]</scope>
    <source>
        <strain evidence="2 3">NPDC053399</strain>
    </source>
</reference>
<gene>
    <name evidence="2" type="ORF">ACIGXA_09375</name>
</gene>